<keyword evidence="1" id="KW-0812">Transmembrane</keyword>
<evidence type="ECO:0000313" key="3">
    <source>
        <dbReference type="Proteomes" id="UP000245390"/>
    </source>
</evidence>
<dbReference type="Proteomes" id="UP000245390">
    <property type="component" value="Unassembled WGS sequence"/>
</dbReference>
<dbReference type="Pfam" id="PF04403">
    <property type="entry name" value="PqiA"/>
    <property type="match status" value="1"/>
</dbReference>
<keyword evidence="3" id="KW-1185">Reference proteome</keyword>
<comment type="caution">
    <text evidence="2">The sequence shown here is derived from an EMBL/GenBank/DDBJ whole genome shotgun (WGS) entry which is preliminary data.</text>
</comment>
<dbReference type="EMBL" id="QGGV01000002">
    <property type="protein sequence ID" value="PWK57426.1"/>
    <property type="molecule type" value="Genomic_DNA"/>
</dbReference>
<feature type="transmembrane region" description="Helical" evidence="1">
    <location>
        <begin position="6"/>
        <end position="27"/>
    </location>
</feature>
<organism evidence="2 3">
    <name type="scientific">Silicimonas algicola</name>
    <dbReference type="NCBI Taxonomy" id="1826607"/>
    <lineage>
        <taxon>Bacteria</taxon>
        <taxon>Pseudomonadati</taxon>
        <taxon>Pseudomonadota</taxon>
        <taxon>Alphaproteobacteria</taxon>
        <taxon>Rhodobacterales</taxon>
        <taxon>Paracoccaceae</taxon>
    </lineage>
</organism>
<dbReference type="AlphaFoldDB" id="A0A316GBP2"/>
<reference evidence="2 3" key="1">
    <citation type="submission" date="2018-05" db="EMBL/GenBank/DDBJ databases">
        <title>Genomic Encyclopedia of Type Strains, Phase IV (KMG-IV): sequencing the most valuable type-strain genomes for metagenomic binning, comparative biology and taxonomic classification.</title>
        <authorList>
            <person name="Goeker M."/>
        </authorList>
    </citation>
    <scope>NUCLEOTIDE SEQUENCE [LARGE SCALE GENOMIC DNA]</scope>
    <source>
        <strain evidence="2 3">DSM 103371</strain>
    </source>
</reference>
<sequence length="161" mass="17574">MLIISLAVATLVLIVAAVFFPFLTLEIQGFRSSASLLDIAFSFSDGSLRVLILLMLAFVLAIPAARAALLTYVLAPLVFDRAPRPLAIPAFRLAQDLKPWSMAEVFAIGCAVSLVKITDLAQVSLGQAFWMFTALVALVVTQDRFLCSWSVWNDLTRTHTS</sequence>
<evidence type="ECO:0000256" key="1">
    <source>
        <dbReference type="SAM" id="Phobius"/>
    </source>
</evidence>
<accession>A0A316GBP2</accession>
<keyword evidence="1" id="KW-1133">Transmembrane helix</keyword>
<dbReference type="InterPro" id="IPR007498">
    <property type="entry name" value="PqiA-like"/>
</dbReference>
<keyword evidence="1" id="KW-0472">Membrane</keyword>
<name>A0A316GBP2_9RHOB</name>
<protein>
    <submittedName>
        <fullName evidence="2">Paraquat-inducible protein A</fullName>
    </submittedName>
</protein>
<proteinExistence type="predicted"/>
<feature type="transmembrane region" description="Helical" evidence="1">
    <location>
        <begin position="48"/>
        <end position="79"/>
    </location>
</feature>
<evidence type="ECO:0000313" key="2">
    <source>
        <dbReference type="EMBL" id="PWK57426.1"/>
    </source>
</evidence>
<gene>
    <name evidence="2" type="ORF">C8D95_10268</name>
</gene>